<name>A0A975BKY9_9BACT</name>
<dbReference type="KEGG" id="dmm:dnm_035060"/>
<organism evidence="2 3">
    <name type="scientific">Desulfonema magnum</name>
    <dbReference type="NCBI Taxonomy" id="45655"/>
    <lineage>
        <taxon>Bacteria</taxon>
        <taxon>Pseudomonadati</taxon>
        <taxon>Thermodesulfobacteriota</taxon>
        <taxon>Desulfobacteria</taxon>
        <taxon>Desulfobacterales</taxon>
        <taxon>Desulfococcaceae</taxon>
        <taxon>Desulfonema</taxon>
    </lineage>
</organism>
<dbReference type="RefSeq" id="WP_207682645.1">
    <property type="nucleotide sequence ID" value="NZ_CP061800.1"/>
</dbReference>
<accession>A0A975BKY9</accession>
<dbReference type="SUPFAM" id="SSF143120">
    <property type="entry name" value="YefM-like"/>
    <property type="match status" value="1"/>
</dbReference>
<comment type="similarity">
    <text evidence="1">Belongs to the phD/YefM antitoxin family.</text>
</comment>
<dbReference type="InterPro" id="IPR036165">
    <property type="entry name" value="YefM-like_sf"/>
</dbReference>
<gene>
    <name evidence="2" type="ORF">dnm_035060</name>
</gene>
<keyword evidence="3" id="KW-1185">Reference proteome</keyword>
<sequence length="75" mass="8511">MQLNPQFIKKDGKNEFVILSYQEFSKIREMIEDYEDLLDLRKAKAECGHDPGIPLDEVLEEVGLSLPRTDSGTVG</sequence>
<evidence type="ECO:0000256" key="1">
    <source>
        <dbReference type="ARBA" id="ARBA00009981"/>
    </source>
</evidence>
<protein>
    <recommendedName>
        <fullName evidence="4">Prevent-host-death family protein</fullName>
    </recommendedName>
</protein>
<dbReference type="AlphaFoldDB" id="A0A975BKY9"/>
<evidence type="ECO:0008006" key="4">
    <source>
        <dbReference type="Google" id="ProtNLM"/>
    </source>
</evidence>
<evidence type="ECO:0000313" key="2">
    <source>
        <dbReference type="EMBL" id="QTA87472.1"/>
    </source>
</evidence>
<dbReference type="EMBL" id="CP061800">
    <property type="protein sequence ID" value="QTA87472.1"/>
    <property type="molecule type" value="Genomic_DNA"/>
</dbReference>
<proteinExistence type="inferred from homology"/>
<reference evidence="2" key="1">
    <citation type="journal article" date="2021" name="Microb. Physiol.">
        <title>Proteogenomic Insights into the Physiology of Marine, Sulfate-Reducing, Filamentous Desulfonema limicola and Desulfonema magnum.</title>
        <authorList>
            <person name="Schnaars V."/>
            <person name="Wohlbrand L."/>
            <person name="Scheve S."/>
            <person name="Hinrichs C."/>
            <person name="Reinhardt R."/>
            <person name="Rabus R."/>
        </authorList>
    </citation>
    <scope>NUCLEOTIDE SEQUENCE</scope>
    <source>
        <strain evidence="2">4be13</strain>
    </source>
</reference>
<evidence type="ECO:0000313" key="3">
    <source>
        <dbReference type="Proteomes" id="UP000663722"/>
    </source>
</evidence>
<dbReference type="Proteomes" id="UP000663722">
    <property type="component" value="Chromosome"/>
</dbReference>